<dbReference type="EMBL" id="OX451737">
    <property type="protein sequence ID" value="CAI8600271.1"/>
    <property type="molecule type" value="Genomic_DNA"/>
</dbReference>
<dbReference type="PANTHER" id="PTHR31236:SF59">
    <property type="entry name" value="BURP DOMAIN PROTEIN"/>
    <property type="match status" value="1"/>
</dbReference>
<dbReference type="PROSITE" id="PS51277">
    <property type="entry name" value="BURP"/>
    <property type="match status" value="1"/>
</dbReference>
<evidence type="ECO:0000313" key="2">
    <source>
        <dbReference type="EMBL" id="CAI8600271.1"/>
    </source>
</evidence>
<dbReference type="SMART" id="SM01045">
    <property type="entry name" value="BURP"/>
    <property type="match status" value="1"/>
</dbReference>
<gene>
    <name evidence="2" type="ORF">VFH_II214000</name>
</gene>
<dbReference type="InterPro" id="IPR044816">
    <property type="entry name" value="BURP"/>
</dbReference>
<sequence>MTFQLPLREYAKFFPRKVSDDIPFSKSQVPSLLDLFSLTKDSTQGQYMIDIFNQCEFPPNKEETKACPTSLDSMLEFIHSVIGAETNYSTHSTSHPTPSGARLQNYIILDISTDIYSPKWVTCHPRPYLYGLYYFHYLDIRSKIFKVLLKGEDGDIMNALVIFHLDTSDMNPNHFIFDLLGMKHGDAPLCHFSSVKHLLWVPHPPAATPVATM</sequence>
<proteinExistence type="predicted"/>
<reference evidence="2 3" key="1">
    <citation type="submission" date="2023-01" db="EMBL/GenBank/DDBJ databases">
        <authorList>
            <person name="Kreplak J."/>
        </authorList>
    </citation>
    <scope>NUCLEOTIDE SEQUENCE [LARGE SCALE GENOMIC DNA]</scope>
</reference>
<dbReference type="InterPro" id="IPR004873">
    <property type="entry name" value="BURP_dom"/>
</dbReference>
<dbReference type="Pfam" id="PF03181">
    <property type="entry name" value="BURP"/>
    <property type="match status" value="1"/>
</dbReference>
<dbReference type="AlphaFoldDB" id="A0AAV0ZQT8"/>
<evidence type="ECO:0000259" key="1">
    <source>
        <dbReference type="PROSITE" id="PS51277"/>
    </source>
</evidence>
<protein>
    <recommendedName>
        <fullName evidence="1">BURP domain-containing protein</fullName>
    </recommendedName>
</protein>
<feature type="domain" description="BURP" evidence="1">
    <location>
        <begin position="1"/>
        <end position="203"/>
    </location>
</feature>
<accession>A0AAV0ZQT8</accession>
<dbReference type="PANTHER" id="PTHR31236">
    <property type="entry name" value="BURP DOMAIN PROTEIN USPL1-LIKE"/>
    <property type="match status" value="1"/>
</dbReference>
<organism evidence="2 3">
    <name type="scientific">Vicia faba</name>
    <name type="common">Broad bean</name>
    <name type="synonym">Faba vulgaris</name>
    <dbReference type="NCBI Taxonomy" id="3906"/>
    <lineage>
        <taxon>Eukaryota</taxon>
        <taxon>Viridiplantae</taxon>
        <taxon>Streptophyta</taxon>
        <taxon>Embryophyta</taxon>
        <taxon>Tracheophyta</taxon>
        <taxon>Spermatophyta</taxon>
        <taxon>Magnoliopsida</taxon>
        <taxon>eudicotyledons</taxon>
        <taxon>Gunneridae</taxon>
        <taxon>Pentapetalae</taxon>
        <taxon>rosids</taxon>
        <taxon>fabids</taxon>
        <taxon>Fabales</taxon>
        <taxon>Fabaceae</taxon>
        <taxon>Papilionoideae</taxon>
        <taxon>50 kb inversion clade</taxon>
        <taxon>NPAAA clade</taxon>
        <taxon>Hologalegina</taxon>
        <taxon>IRL clade</taxon>
        <taxon>Fabeae</taxon>
        <taxon>Vicia</taxon>
    </lineage>
</organism>
<dbReference type="Proteomes" id="UP001157006">
    <property type="component" value="Chromosome 2"/>
</dbReference>
<name>A0AAV0ZQT8_VICFA</name>
<keyword evidence="3" id="KW-1185">Reference proteome</keyword>
<evidence type="ECO:0000313" key="3">
    <source>
        <dbReference type="Proteomes" id="UP001157006"/>
    </source>
</evidence>